<dbReference type="EMBL" id="SFCI01002255">
    <property type="protein sequence ID" value="TFY74165.1"/>
    <property type="molecule type" value="Genomic_DNA"/>
</dbReference>
<feature type="compositionally biased region" description="Basic and acidic residues" evidence="1">
    <location>
        <begin position="164"/>
        <end position="173"/>
    </location>
</feature>
<evidence type="ECO:0000313" key="3">
    <source>
        <dbReference type="Proteomes" id="UP000298061"/>
    </source>
</evidence>
<comment type="caution">
    <text evidence="2">The sequence shown here is derived from an EMBL/GenBank/DDBJ whole genome shotgun (WGS) entry which is preliminary data.</text>
</comment>
<dbReference type="Proteomes" id="UP000298061">
    <property type="component" value="Unassembled WGS sequence"/>
</dbReference>
<feature type="compositionally biased region" description="Acidic residues" evidence="1">
    <location>
        <begin position="154"/>
        <end position="163"/>
    </location>
</feature>
<protein>
    <submittedName>
        <fullName evidence="2">Uncharacterized protein</fullName>
    </submittedName>
</protein>
<keyword evidence="3" id="KW-1185">Reference proteome</keyword>
<feature type="region of interest" description="Disordered" evidence="1">
    <location>
        <begin position="258"/>
        <end position="287"/>
    </location>
</feature>
<sequence>MALPSEELEVPSRYIQQVYHNETMVQGSGLNLMKARPDDHMLFNGEPDYDATTELQFNGSTEHGFDGYMEPEFEAAEALPSNVIGSTRARSHDHVFYTPDADEGMPATIPAVLYPPSFDDGDISMTDVPAVDSNLGTDIEDITPPDGASALGDDSNDDANPEDSSERNDHTDGDLLPGPVLEAHAHQDGIFYQQCEHKGLLRWDRLKRCGDCKELISLGDGKSLHTFHQHRNGERCKASAKRARAAKGQTRLTDLFKQQPPSKSIPRTRTLPIVSTPSITTPSHSITPTAHILSSSDAEPRYCHAMPSLGPP</sequence>
<reference evidence="2 3" key="1">
    <citation type="submission" date="2019-02" db="EMBL/GenBank/DDBJ databases">
        <title>Genome sequencing of the rare red list fungi Hericium alpestre (H. flagellum).</title>
        <authorList>
            <person name="Buettner E."/>
            <person name="Kellner H."/>
        </authorList>
    </citation>
    <scope>NUCLEOTIDE SEQUENCE [LARGE SCALE GENOMIC DNA]</scope>
    <source>
        <strain evidence="2 3">DSM 108284</strain>
    </source>
</reference>
<feature type="compositionally biased region" description="Low complexity" evidence="1">
    <location>
        <begin position="270"/>
        <end position="287"/>
    </location>
</feature>
<evidence type="ECO:0000256" key="1">
    <source>
        <dbReference type="SAM" id="MobiDB-lite"/>
    </source>
</evidence>
<feature type="region of interest" description="Disordered" evidence="1">
    <location>
        <begin position="123"/>
        <end position="180"/>
    </location>
</feature>
<accession>A0A4Y9ZHE4</accession>
<name>A0A4Y9ZHE4_9AGAM</name>
<gene>
    <name evidence="2" type="ORF">EWM64_g9848</name>
</gene>
<dbReference type="AlphaFoldDB" id="A0A4Y9ZHE4"/>
<organism evidence="2 3">
    <name type="scientific">Hericium alpestre</name>
    <dbReference type="NCBI Taxonomy" id="135208"/>
    <lineage>
        <taxon>Eukaryota</taxon>
        <taxon>Fungi</taxon>
        <taxon>Dikarya</taxon>
        <taxon>Basidiomycota</taxon>
        <taxon>Agaricomycotina</taxon>
        <taxon>Agaricomycetes</taxon>
        <taxon>Russulales</taxon>
        <taxon>Hericiaceae</taxon>
        <taxon>Hericium</taxon>
    </lineage>
</organism>
<proteinExistence type="predicted"/>
<evidence type="ECO:0000313" key="2">
    <source>
        <dbReference type="EMBL" id="TFY74165.1"/>
    </source>
</evidence>